<proteinExistence type="predicted"/>
<keyword evidence="2" id="KW-0472">Membrane</keyword>
<dbReference type="AlphaFoldDB" id="A0A366HBE2"/>
<organism evidence="3 4">
    <name type="scientific">Roseimicrobium gellanilyticum</name>
    <dbReference type="NCBI Taxonomy" id="748857"/>
    <lineage>
        <taxon>Bacteria</taxon>
        <taxon>Pseudomonadati</taxon>
        <taxon>Verrucomicrobiota</taxon>
        <taxon>Verrucomicrobiia</taxon>
        <taxon>Verrucomicrobiales</taxon>
        <taxon>Verrucomicrobiaceae</taxon>
        <taxon>Roseimicrobium</taxon>
    </lineage>
</organism>
<gene>
    <name evidence="3" type="ORF">DES53_10953</name>
</gene>
<keyword evidence="2" id="KW-0812">Transmembrane</keyword>
<feature type="transmembrane region" description="Helical" evidence="2">
    <location>
        <begin position="12"/>
        <end position="32"/>
    </location>
</feature>
<protein>
    <submittedName>
        <fullName evidence="3">Uncharacterized protein</fullName>
    </submittedName>
</protein>
<dbReference type="PROSITE" id="PS51257">
    <property type="entry name" value="PROKAR_LIPOPROTEIN"/>
    <property type="match status" value="1"/>
</dbReference>
<name>A0A366HBE2_9BACT</name>
<evidence type="ECO:0000313" key="4">
    <source>
        <dbReference type="Proteomes" id="UP000253426"/>
    </source>
</evidence>
<evidence type="ECO:0000313" key="3">
    <source>
        <dbReference type="EMBL" id="RBP39626.1"/>
    </source>
</evidence>
<feature type="compositionally biased region" description="Basic and acidic residues" evidence="1">
    <location>
        <begin position="150"/>
        <end position="178"/>
    </location>
</feature>
<feature type="region of interest" description="Disordered" evidence="1">
    <location>
        <begin position="148"/>
        <end position="178"/>
    </location>
</feature>
<comment type="caution">
    <text evidence="3">The sequence shown here is derived from an EMBL/GenBank/DDBJ whole genome shotgun (WGS) entry which is preliminary data.</text>
</comment>
<evidence type="ECO:0000256" key="1">
    <source>
        <dbReference type="SAM" id="MobiDB-lite"/>
    </source>
</evidence>
<dbReference type="EMBL" id="QNRR01000009">
    <property type="protein sequence ID" value="RBP39626.1"/>
    <property type="molecule type" value="Genomic_DNA"/>
</dbReference>
<evidence type="ECO:0000256" key="2">
    <source>
        <dbReference type="SAM" id="Phobius"/>
    </source>
</evidence>
<reference evidence="3 4" key="1">
    <citation type="submission" date="2018-06" db="EMBL/GenBank/DDBJ databases">
        <title>Genomic Encyclopedia of Type Strains, Phase IV (KMG-IV): sequencing the most valuable type-strain genomes for metagenomic binning, comparative biology and taxonomic classification.</title>
        <authorList>
            <person name="Goeker M."/>
        </authorList>
    </citation>
    <scope>NUCLEOTIDE SEQUENCE [LARGE SCALE GENOMIC DNA]</scope>
    <source>
        <strain evidence="3 4">DSM 25532</strain>
    </source>
</reference>
<keyword evidence="2" id="KW-1133">Transmembrane helix</keyword>
<sequence>MLQDLRVFFPLTLIGAWLGGCLLLSCMGWLWFGRKYRAKVRPAGKAHRVPWVKFELFGWYRNLVWMVFAPEGIYFHPPIVVRLFHPPFLLPWTSVRRVKKKGGFVPNRNLLVDIEDAEGPIRLCLSKAAQEDFFKYYKPMLQVPPAKKAYPKETGEKPEGEKGETEVEEVAVRESRSE</sequence>
<keyword evidence="4" id="KW-1185">Reference proteome</keyword>
<accession>A0A366HBE2</accession>
<dbReference type="RefSeq" id="WP_113960525.1">
    <property type="nucleotide sequence ID" value="NZ_QNRR01000009.1"/>
</dbReference>
<dbReference type="Proteomes" id="UP000253426">
    <property type="component" value="Unassembled WGS sequence"/>
</dbReference>